<sequence>MAETRKKAEEMVLIIENWLRSKMDDAGCAGGIVGLSGGIDSAVVAALLKRVFGENMLAVKMPCHSLSEDGDHADLMIDSFDLPWTSVDLSDVYDRFTEILSLDKNSLAAANIKPRLRMTVLYALAQDSNFLVCGTGNKAELTVGYFTKHGDSGADLLPLADLTKGEVREVARFLGVPAVIVEKAPSAGLWEGQTDEKEMGLSYDQIDEYIVRGGKCEASDEIDRRFKLTEHKRKLPEACIVFEDRI</sequence>
<comment type="function">
    <text evidence="8">Catalyzes the ATP-dependent amidation of deamido-NAD to form NAD. Uses ammonia as a nitrogen source.</text>
</comment>
<dbReference type="GO" id="GO:0005524">
    <property type="term" value="F:ATP binding"/>
    <property type="evidence" value="ECO:0007669"/>
    <property type="project" value="UniProtKB-UniRule"/>
</dbReference>
<evidence type="ECO:0000256" key="5">
    <source>
        <dbReference type="ARBA" id="ARBA00022840"/>
    </source>
</evidence>
<feature type="binding site" description="in other chain" evidence="8">
    <location>
        <position position="115"/>
    </location>
    <ligand>
        <name>deamido-NAD(+)</name>
        <dbReference type="ChEBI" id="CHEBI:58437"/>
        <note>ligand shared between two neighboring subunits</note>
    </ligand>
</feature>
<dbReference type="STRING" id="469381.Dpep_2165"/>
<dbReference type="HAMAP" id="MF_00193">
    <property type="entry name" value="NadE_ammonia_dep"/>
    <property type="match status" value="1"/>
</dbReference>
<keyword evidence="6 8" id="KW-0460">Magnesium</keyword>
<keyword evidence="4 8" id="KW-0547">Nucleotide-binding</keyword>
<evidence type="ECO:0000256" key="4">
    <source>
        <dbReference type="ARBA" id="ARBA00022741"/>
    </source>
</evidence>
<evidence type="ECO:0000256" key="6">
    <source>
        <dbReference type="ARBA" id="ARBA00022842"/>
    </source>
</evidence>
<evidence type="ECO:0000256" key="3">
    <source>
        <dbReference type="ARBA" id="ARBA00022723"/>
    </source>
</evidence>
<dbReference type="UniPathway" id="UPA00253">
    <property type="reaction ID" value="UER00333"/>
</dbReference>
<dbReference type="Proteomes" id="UP000006427">
    <property type="component" value="Unassembled WGS sequence"/>
</dbReference>
<dbReference type="InterPro" id="IPR022310">
    <property type="entry name" value="NAD/GMP_synthase"/>
</dbReference>
<dbReference type="GO" id="GO:0008795">
    <property type="term" value="F:NAD+ synthase activity"/>
    <property type="evidence" value="ECO:0007669"/>
    <property type="project" value="UniProtKB-UniRule"/>
</dbReference>
<feature type="binding site" evidence="8">
    <location>
        <begin position="34"/>
        <end position="41"/>
    </location>
    <ligand>
        <name>ATP</name>
        <dbReference type="ChEBI" id="CHEBI:30616"/>
    </ligand>
</feature>
<keyword evidence="13" id="KW-1185">Reference proteome</keyword>
<feature type="binding site" evidence="8">
    <location>
        <position position="164"/>
    </location>
    <ligand>
        <name>ATP</name>
        <dbReference type="ChEBI" id="CHEBI:30616"/>
    </ligand>
</feature>
<organism evidence="12 13">
    <name type="scientific">Dethiosulfovibrio peptidovorans DSM 11002</name>
    <dbReference type="NCBI Taxonomy" id="469381"/>
    <lineage>
        <taxon>Bacteria</taxon>
        <taxon>Thermotogati</taxon>
        <taxon>Synergistota</taxon>
        <taxon>Synergistia</taxon>
        <taxon>Synergistales</taxon>
        <taxon>Dethiosulfovibrionaceae</taxon>
        <taxon>Dethiosulfovibrio</taxon>
    </lineage>
</organism>
<keyword evidence="7 8" id="KW-0520">NAD</keyword>
<feature type="binding site" description="in other chain" evidence="8">
    <location>
        <position position="148"/>
    </location>
    <ligand>
        <name>deamido-NAD(+)</name>
        <dbReference type="ChEBI" id="CHEBI:58437"/>
        <note>ligand shared between two neighboring subunits</note>
    </ligand>
</feature>
<dbReference type="RefSeq" id="WP_005662074.1">
    <property type="nucleotide sequence ID" value="NZ_ABTR02000001.1"/>
</dbReference>
<evidence type="ECO:0000313" key="13">
    <source>
        <dbReference type="Proteomes" id="UP000006427"/>
    </source>
</evidence>
<accession>D2Z3E7</accession>
<dbReference type="GO" id="GO:0046872">
    <property type="term" value="F:metal ion binding"/>
    <property type="evidence" value="ECO:0007669"/>
    <property type="project" value="UniProtKB-KW"/>
</dbReference>
<feature type="binding site" evidence="8">
    <location>
        <position position="140"/>
    </location>
    <ligand>
        <name>Mg(2+)</name>
        <dbReference type="ChEBI" id="CHEBI:18420"/>
    </ligand>
</feature>
<feature type="binding site" evidence="8">
    <location>
        <position position="155"/>
    </location>
    <ligand>
        <name>deamido-NAD(+)</name>
        <dbReference type="ChEBI" id="CHEBI:58437"/>
        <note>ligand shared between two neighboring subunits</note>
    </ligand>
</feature>
<evidence type="ECO:0000256" key="1">
    <source>
        <dbReference type="ARBA" id="ARBA00005859"/>
    </source>
</evidence>
<feature type="binding site" description="in other chain" evidence="8">
    <location>
        <begin position="231"/>
        <end position="232"/>
    </location>
    <ligand>
        <name>deamido-NAD(+)</name>
        <dbReference type="ChEBI" id="CHEBI:58437"/>
        <note>ligand shared between two neighboring subunits</note>
    </ligand>
</feature>
<dbReference type="AlphaFoldDB" id="D2Z3E7"/>
<evidence type="ECO:0000256" key="9">
    <source>
        <dbReference type="RuleBase" id="RU003811"/>
    </source>
</evidence>
<comment type="catalytic activity">
    <reaction evidence="8 10">
        <text>deamido-NAD(+) + NH4(+) + ATP = AMP + diphosphate + NAD(+) + H(+)</text>
        <dbReference type="Rhea" id="RHEA:21188"/>
        <dbReference type="ChEBI" id="CHEBI:15378"/>
        <dbReference type="ChEBI" id="CHEBI:28938"/>
        <dbReference type="ChEBI" id="CHEBI:30616"/>
        <dbReference type="ChEBI" id="CHEBI:33019"/>
        <dbReference type="ChEBI" id="CHEBI:57540"/>
        <dbReference type="ChEBI" id="CHEBI:58437"/>
        <dbReference type="ChEBI" id="CHEBI:456215"/>
        <dbReference type="EC" id="6.3.1.5"/>
    </reaction>
</comment>
<feature type="binding site" evidence="8">
    <location>
        <position position="40"/>
    </location>
    <ligand>
        <name>Mg(2+)</name>
        <dbReference type="ChEBI" id="CHEBI:18420"/>
    </ligand>
</feature>
<reference evidence="12 13" key="1">
    <citation type="journal article" date="2010" name="Stand. Genomic Sci.">
        <title>Permanent draft genome sequence of Dethiosulfovibrio peptidovorans type strain (SEBR 4207).</title>
        <authorList>
            <person name="Labutti K."/>
            <person name="Mayilraj S."/>
            <person name="Clum A."/>
            <person name="Lucas S."/>
            <person name="Glavina Del Rio T."/>
            <person name="Nolan M."/>
            <person name="Tice H."/>
            <person name="Cheng J.F."/>
            <person name="Pitluck S."/>
            <person name="Liolios K."/>
            <person name="Ivanova N."/>
            <person name="Mavromatis K."/>
            <person name="Mikhailova N."/>
            <person name="Pati A."/>
            <person name="Goodwin L."/>
            <person name="Chen A."/>
            <person name="Palaniappan K."/>
            <person name="Land M."/>
            <person name="Hauser L."/>
            <person name="Chang Y.J."/>
            <person name="Jeffries C.D."/>
            <person name="Rohde M."/>
            <person name="Spring S."/>
            <person name="Goker M."/>
            <person name="Woyke T."/>
            <person name="Bristow J."/>
            <person name="Eisen J.A."/>
            <person name="Markowitz V."/>
            <person name="Hugenholtz P."/>
            <person name="Kyrpides N.C."/>
            <person name="Klenk H.P."/>
            <person name="Lapidus A."/>
        </authorList>
    </citation>
    <scope>NUCLEOTIDE SEQUENCE [LARGE SCALE GENOMIC DNA]</scope>
    <source>
        <strain evidence="12 13">DSM 11002</strain>
    </source>
</reference>
<evidence type="ECO:0000256" key="10">
    <source>
        <dbReference type="RuleBase" id="RU003812"/>
    </source>
</evidence>
<evidence type="ECO:0000256" key="8">
    <source>
        <dbReference type="HAMAP-Rule" id="MF_00193"/>
    </source>
</evidence>
<dbReference type="PANTHER" id="PTHR23090:SF9">
    <property type="entry name" value="GLUTAMINE-DEPENDENT NAD(+) SYNTHETASE"/>
    <property type="match status" value="1"/>
</dbReference>
<dbReference type="Gene3D" id="3.40.50.620">
    <property type="entry name" value="HUPs"/>
    <property type="match status" value="1"/>
</dbReference>
<feature type="domain" description="NAD/GMP synthase" evidence="11">
    <location>
        <begin position="15"/>
        <end position="233"/>
    </location>
</feature>
<dbReference type="PaxDb" id="469381-Dpep_2165"/>
<evidence type="ECO:0000259" key="11">
    <source>
        <dbReference type="Pfam" id="PF02540"/>
    </source>
</evidence>
<dbReference type="InterPro" id="IPR014729">
    <property type="entry name" value="Rossmann-like_a/b/a_fold"/>
</dbReference>
<keyword evidence="3 8" id="KW-0479">Metal-binding</keyword>
<comment type="subunit">
    <text evidence="8">Homodimer.</text>
</comment>
<protein>
    <recommendedName>
        <fullName evidence="8 10">NH(3)-dependent NAD(+) synthetase</fullName>
        <ecNumber evidence="8 10">6.3.1.5</ecNumber>
    </recommendedName>
</protein>
<dbReference type="SUPFAM" id="SSF52402">
    <property type="entry name" value="Adenine nucleotide alpha hydrolases-like"/>
    <property type="match status" value="1"/>
</dbReference>
<dbReference type="GO" id="GO:0004359">
    <property type="term" value="F:glutaminase activity"/>
    <property type="evidence" value="ECO:0007669"/>
    <property type="project" value="InterPro"/>
</dbReference>
<dbReference type="EC" id="6.3.1.5" evidence="8 10"/>
<evidence type="ECO:0000313" key="12">
    <source>
        <dbReference type="EMBL" id="EFC92187.1"/>
    </source>
</evidence>
<feature type="binding site" evidence="8">
    <location>
        <position position="186"/>
    </location>
    <ligand>
        <name>ATP</name>
        <dbReference type="ChEBI" id="CHEBI:30616"/>
    </ligand>
</feature>
<keyword evidence="2 8" id="KW-0436">Ligase</keyword>
<proteinExistence type="inferred from homology"/>
<evidence type="ECO:0000256" key="2">
    <source>
        <dbReference type="ARBA" id="ARBA00022598"/>
    </source>
</evidence>
<dbReference type="GO" id="GO:0009435">
    <property type="term" value="P:NAD+ biosynthetic process"/>
    <property type="evidence" value="ECO:0007669"/>
    <property type="project" value="UniProtKB-UniRule"/>
</dbReference>
<comment type="similarity">
    <text evidence="1 8 9">Belongs to the NAD synthetase family.</text>
</comment>
<dbReference type="Pfam" id="PF02540">
    <property type="entry name" value="NAD_synthase"/>
    <property type="match status" value="1"/>
</dbReference>
<dbReference type="InterPro" id="IPR022926">
    <property type="entry name" value="NH(3)-dep_NAD(+)_synth"/>
</dbReference>
<dbReference type="InterPro" id="IPR003694">
    <property type="entry name" value="NAD_synthase"/>
</dbReference>
<feature type="binding site" evidence="8">
    <location>
        <position position="135"/>
    </location>
    <ligand>
        <name>ATP</name>
        <dbReference type="ChEBI" id="CHEBI:30616"/>
    </ligand>
</feature>
<comment type="caution">
    <text evidence="12">The sequence shown here is derived from an EMBL/GenBank/DDBJ whole genome shotgun (WGS) entry which is preliminary data.</text>
</comment>
<dbReference type="NCBIfam" id="TIGR00552">
    <property type="entry name" value="nadE"/>
    <property type="match status" value="1"/>
</dbReference>
<dbReference type="OrthoDB" id="9803818at2"/>
<gene>
    <name evidence="8" type="primary">nadE</name>
    <name evidence="12" type="ORF">Dpep_2165</name>
</gene>
<keyword evidence="5 8" id="KW-0067">ATP-binding</keyword>
<comment type="pathway">
    <text evidence="8">Cofactor biosynthesis; NAD(+) biosynthesis; NAD(+) from deamido-NAD(+) (ammonia route): step 1/1.</text>
</comment>
<dbReference type="GO" id="GO:0003952">
    <property type="term" value="F:NAD+ synthase (glutamine-hydrolyzing) activity"/>
    <property type="evidence" value="ECO:0007669"/>
    <property type="project" value="InterPro"/>
</dbReference>
<dbReference type="eggNOG" id="COG0171">
    <property type="taxonomic scope" value="Bacteria"/>
</dbReference>
<evidence type="ECO:0000256" key="7">
    <source>
        <dbReference type="ARBA" id="ARBA00023027"/>
    </source>
</evidence>
<dbReference type="GO" id="GO:0005737">
    <property type="term" value="C:cytoplasm"/>
    <property type="evidence" value="ECO:0007669"/>
    <property type="project" value="InterPro"/>
</dbReference>
<name>D2Z3E7_9BACT</name>
<dbReference type="PANTHER" id="PTHR23090">
    <property type="entry name" value="NH 3 /GLUTAMINE-DEPENDENT NAD + SYNTHETASE"/>
    <property type="match status" value="1"/>
</dbReference>
<dbReference type="CDD" id="cd00553">
    <property type="entry name" value="NAD_synthase"/>
    <property type="match status" value="1"/>
</dbReference>
<dbReference type="EMBL" id="ABTR02000001">
    <property type="protein sequence ID" value="EFC92187.1"/>
    <property type="molecule type" value="Genomic_DNA"/>
</dbReference>